<comment type="caution">
    <text evidence="1">The sequence shown here is derived from an EMBL/GenBank/DDBJ whole genome shotgun (WGS) entry which is preliminary data.</text>
</comment>
<sequence length="154" mass="17852">MTIKLVNIKVDDPPKEGRVEVFIEDLCDYPAHPKEFLGCTYKRNAIFSFSISERGITSSNEVEFGNSMEKKKLVWYQDKKDEKYKGLGNCFACSVRLYYLISSIGKDEKFSYYQWKISPPGYWSRDIQRPYRVTISNRGEGKISYDAVISGVKK</sequence>
<dbReference type="Proteomes" id="UP000291831">
    <property type="component" value="Unassembled WGS sequence"/>
</dbReference>
<evidence type="ECO:0000313" key="2">
    <source>
        <dbReference type="Proteomes" id="UP000291831"/>
    </source>
</evidence>
<protein>
    <submittedName>
        <fullName evidence="1">Uncharacterized protein</fullName>
    </submittedName>
</protein>
<gene>
    <name evidence="1" type="ORF">AEth_00326</name>
</gene>
<reference evidence="2" key="1">
    <citation type="submission" date="2019-01" db="EMBL/GenBank/DDBJ databases">
        <title>Anaerobic oxidation of ethane by archaea from a marine hydrocarbon seep.</title>
        <authorList>
            <person name="Musat F."/>
        </authorList>
    </citation>
    <scope>NUCLEOTIDE SEQUENCE [LARGE SCALE GENOMIC DNA]</scope>
</reference>
<dbReference type="AlphaFoldDB" id="A0A8B3S6W7"/>
<name>A0A8B3S6W7_9EURY</name>
<accession>A0A8B3S6W7</accession>
<proteinExistence type="predicted"/>
<organism evidence="1 2">
    <name type="scientific">Candidatus Argoarchaeum ethanivorans</name>
    <dbReference type="NCBI Taxonomy" id="2608793"/>
    <lineage>
        <taxon>Archaea</taxon>
        <taxon>Methanobacteriati</taxon>
        <taxon>Methanobacteriota</taxon>
        <taxon>Stenosarchaea group</taxon>
        <taxon>Methanomicrobia</taxon>
        <taxon>Methanosarcinales</taxon>
        <taxon>Methanosarcinales incertae sedis</taxon>
        <taxon>GOM Arc I cluster</taxon>
        <taxon>Candidatus Argoarchaeum</taxon>
    </lineage>
</organism>
<evidence type="ECO:0000313" key="1">
    <source>
        <dbReference type="EMBL" id="RZB32648.1"/>
    </source>
</evidence>
<dbReference type="EMBL" id="RPGO01000005">
    <property type="protein sequence ID" value="RZB32648.1"/>
    <property type="molecule type" value="Genomic_DNA"/>
</dbReference>